<feature type="region of interest" description="Disordered" evidence="7">
    <location>
        <begin position="1108"/>
        <end position="1169"/>
    </location>
</feature>
<keyword evidence="4" id="KW-0547">Nucleotide-binding</keyword>
<reference evidence="8 9" key="1">
    <citation type="submission" date="2023-10" db="EMBL/GenBank/DDBJ databases">
        <title>Genomes of two closely related lineages of the louse Polyplax serrata with different host specificities.</title>
        <authorList>
            <person name="Martinu J."/>
            <person name="Tarabai H."/>
            <person name="Stefka J."/>
            <person name="Hypsa V."/>
        </authorList>
    </citation>
    <scope>NUCLEOTIDE SEQUENCE [LARGE SCALE GENOMIC DNA]</scope>
    <source>
        <strain evidence="8">HR10_N</strain>
    </source>
</reference>
<evidence type="ECO:0000313" key="8">
    <source>
        <dbReference type="EMBL" id="KAK6623428.1"/>
    </source>
</evidence>
<evidence type="ECO:0000313" key="9">
    <source>
        <dbReference type="Proteomes" id="UP001372834"/>
    </source>
</evidence>
<dbReference type="GO" id="GO:0005930">
    <property type="term" value="C:axoneme"/>
    <property type="evidence" value="ECO:0007669"/>
    <property type="project" value="TreeGrafter"/>
</dbReference>
<dbReference type="Proteomes" id="UP001372834">
    <property type="component" value="Unassembled WGS sequence"/>
</dbReference>
<accession>A0AAN8PAK3</accession>
<gene>
    <name evidence="8" type="ORF">RUM43_009280</name>
</gene>
<feature type="region of interest" description="Disordered" evidence="7">
    <location>
        <begin position="811"/>
        <end position="832"/>
    </location>
</feature>
<dbReference type="Pfam" id="PF03133">
    <property type="entry name" value="TTL"/>
    <property type="match status" value="1"/>
</dbReference>
<evidence type="ECO:0000256" key="6">
    <source>
        <dbReference type="ARBA" id="ARBA00023212"/>
    </source>
</evidence>
<dbReference type="PANTHER" id="PTHR45870:SF2">
    <property type="entry name" value="TUBULIN MONOGLYCYLASE TTLL3"/>
    <property type="match status" value="1"/>
</dbReference>
<dbReference type="FunFam" id="3.30.470.20:FF:000032">
    <property type="entry name" value="tubulin monoglycylase TTLL3 isoform X2"/>
    <property type="match status" value="1"/>
</dbReference>
<dbReference type="InterPro" id="IPR051437">
    <property type="entry name" value="TTLL_monoglycylase"/>
</dbReference>
<dbReference type="GO" id="GO:0070736">
    <property type="term" value="F:protein-glycine ligase activity, initiating"/>
    <property type="evidence" value="ECO:0007669"/>
    <property type="project" value="TreeGrafter"/>
</dbReference>
<dbReference type="AlphaFoldDB" id="A0AAN8PAK3"/>
<keyword evidence="6" id="KW-0206">Cytoskeleton</keyword>
<dbReference type="GO" id="GO:0015630">
    <property type="term" value="C:microtubule cytoskeleton"/>
    <property type="evidence" value="ECO:0007669"/>
    <property type="project" value="TreeGrafter"/>
</dbReference>
<organism evidence="8 9">
    <name type="scientific">Polyplax serrata</name>
    <name type="common">Common mouse louse</name>
    <dbReference type="NCBI Taxonomy" id="468196"/>
    <lineage>
        <taxon>Eukaryota</taxon>
        <taxon>Metazoa</taxon>
        <taxon>Ecdysozoa</taxon>
        <taxon>Arthropoda</taxon>
        <taxon>Hexapoda</taxon>
        <taxon>Insecta</taxon>
        <taxon>Pterygota</taxon>
        <taxon>Neoptera</taxon>
        <taxon>Paraneoptera</taxon>
        <taxon>Psocodea</taxon>
        <taxon>Troctomorpha</taxon>
        <taxon>Phthiraptera</taxon>
        <taxon>Anoplura</taxon>
        <taxon>Polyplacidae</taxon>
        <taxon>Polyplax</taxon>
    </lineage>
</organism>
<dbReference type="GO" id="GO:0005524">
    <property type="term" value="F:ATP binding"/>
    <property type="evidence" value="ECO:0007669"/>
    <property type="project" value="UniProtKB-KW"/>
</dbReference>
<dbReference type="InterPro" id="IPR004344">
    <property type="entry name" value="TTL/TTLL_fam"/>
</dbReference>
<dbReference type="PROSITE" id="PS51221">
    <property type="entry name" value="TTL"/>
    <property type="match status" value="1"/>
</dbReference>
<dbReference type="GO" id="GO:0060271">
    <property type="term" value="P:cilium assembly"/>
    <property type="evidence" value="ECO:0007669"/>
    <property type="project" value="TreeGrafter"/>
</dbReference>
<protein>
    <recommendedName>
        <fullName evidence="10">Tubulin glycylase 3A</fullName>
    </recommendedName>
</protein>
<keyword evidence="3" id="KW-0436">Ligase</keyword>
<dbReference type="GO" id="GO:0003341">
    <property type="term" value="P:cilium movement"/>
    <property type="evidence" value="ECO:0007669"/>
    <property type="project" value="TreeGrafter"/>
</dbReference>
<keyword evidence="5" id="KW-0067">ATP-binding</keyword>
<dbReference type="SUPFAM" id="SSF56059">
    <property type="entry name" value="Glutathione synthetase ATP-binding domain-like"/>
    <property type="match status" value="1"/>
</dbReference>
<evidence type="ECO:0000256" key="2">
    <source>
        <dbReference type="ARBA" id="ARBA00022490"/>
    </source>
</evidence>
<feature type="compositionally biased region" description="Basic residues" evidence="7">
    <location>
        <begin position="1147"/>
        <end position="1159"/>
    </location>
</feature>
<comment type="caution">
    <text evidence="8">The sequence shown here is derived from an EMBL/GenBank/DDBJ whole genome shotgun (WGS) entry which is preliminary data.</text>
</comment>
<evidence type="ECO:0000256" key="5">
    <source>
        <dbReference type="ARBA" id="ARBA00022840"/>
    </source>
</evidence>
<keyword evidence="2" id="KW-0963">Cytoplasm</keyword>
<evidence type="ECO:0000256" key="1">
    <source>
        <dbReference type="ARBA" id="ARBA00004245"/>
    </source>
</evidence>
<feature type="region of interest" description="Disordered" evidence="7">
    <location>
        <begin position="27"/>
        <end position="51"/>
    </location>
</feature>
<evidence type="ECO:0008006" key="10">
    <source>
        <dbReference type="Google" id="ProtNLM"/>
    </source>
</evidence>
<dbReference type="Gene3D" id="3.30.470.20">
    <property type="entry name" value="ATP-grasp fold, B domain"/>
    <property type="match status" value="1"/>
</dbReference>
<dbReference type="EMBL" id="JAWJWE010000038">
    <property type="protein sequence ID" value="KAK6623428.1"/>
    <property type="molecule type" value="Genomic_DNA"/>
</dbReference>
<feature type="region of interest" description="Disordered" evidence="7">
    <location>
        <begin position="103"/>
        <end position="136"/>
    </location>
</feature>
<evidence type="ECO:0000256" key="4">
    <source>
        <dbReference type="ARBA" id="ARBA00022741"/>
    </source>
</evidence>
<evidence type="ECO:0000256" key="7">
    <source>
        <dbReference type="SAM" id="MobiDB-lite"/>
    </source>
</evidence>
<feature type="compositionally biased region" description="Polar residues" evidence="7">
    <location>
        <begin position="1131"/>
        <end position="1141"/>
    </location>
</feature>
<evidence type="ECO:0000256" key="3">
    <source>
        <dbReference type="ARBA" id="ARBA00022598"/>
    </source>
</evidence>
<sequence>MSVTVQTIPPDNLTEFFAPAILNFGLGKTSENRSPELETDESTGRQNGDPFLKPVDTHIETNKENPVLKALFGGKTPQGLTPWTFVTKTSINNCHPFKKTELSHDLTGDDTPAEIPKSLMKNPSRNRRKSQHKGTIAVDSESGVVRNRPDPEYIQHLTPLKEILLNSEPPSAVATCDSVCSIKRRNSALSKLELKNQKVEGASLLNRRRRTSSQVALSVSKPRLSFVNSQRLVQLRTMVDNAVKNHKIYSMTGCYNSVRNALRQRGWIEKIDTDIKTRKRINKFEEIGLYDAAFQFVQKNQTVAAMRLAIQTNCGFAHNDQIRYSGQGEVEIMNRMLRNVTEDLCWLSRPFPYYCYKDFDKFEMINRLPRAYFSNKWYYEAGVCSTQFPRTYNTSVKDELQAFKDDFRLTACIGLLKWFMQNYRNGGEKMVWATDGKVLQLPLKNLFLVYDDNTISPSQIELNVIEFALRRCTEFVKTKQHEDIDIMEPQTVWEYQWDNFITQYYRIVNDGQILKSSKDGVSIKTIAGNVQSMLNIIKPHWPQYDIEGYQNYWIVKPGGRCCGAGIVIKNHLDQILLIVNPCSLKETRYVVQKYIERPLLIYNTKFDIRQWFLVTNVYPLTVWMYRESYLRFCSQPFTLNNTHESIHLCNNAVQKKYKNGKRDRGLPDENMWDCYTFQTYLKAIGYPDAWEKYIYPGMKESFIGALLASQDSMERKKNCFELYGADFMISDTLTDGPWLIEINSNPAMDSSTSVTARMCPQVLEDIIKVVIDRRDNKSASTGAFEMVYRQNCPPIPPYLGMSLCIKGKKAYRPNGDPRSDSRKSKGKSSSESLLYTCTKERSMVGGEIGSPKIAWEATEKENESSMSASSVEEHSTRAQLADMLHIVKLSETKQTGNKRLKIDWVRKNIEDLKRLHQIKQTKTSLIEESSSTSSLMATSCREELFRLLRDPKVRHIVREIMRAKNSMRGAENMCVQGIEPSQLDSLIAIEDLTESSTRNLLRFLQSYQQKEESPDGVSKSFIEELKETSFRTYSNPSPRSCPAFGAQDREKRKTETFAAGVARFVSGTKYHQPVENVRSCRSSIIETRRRLRGYLGKAMGISRRIKGDGKKRNRLQGGQAWQKDEGEGQRANATDSASTQKLGLRGRSFKCKHRPRGGKQKISFIDSTK</sequence>
<proteinExistence type="predicted"/>
<name>A0AAN8PAK3_POLSC</name>
<comment type="subcellular location">
    <subcellularLocation>
        <location evidence="1">Cytoplasm</location>
        <location evidence="1">Cytoskeleton</location>
    </subcellularLocation>
</comment>
<dbReference type="PANTHER" id="PTHR45870">
    <property type="entry name" value="TUBULIN MONOGLYCYLASE TTLL3"/>
    <property type="match status" value="1"/>
</dbReference>